<organism evidence="1 2">
    <name type="scientific">Actinacidiphila glaucinigra</name>
    <dbReference type="NCBI Taxonomy" id="235986"/>
    <lineage>
        <taxon>Bacteria</taxon>
        <taxon>Bacillati</taxon>
        <taxon>Actinomycetota</taxon>
        <taxon>Actinomycetes</taxon>
        <taxon>Kitasatosporales</taxon>
        <taxon>Streptomycetaceae</taxon>
        <taxon>Actinacidiphila</taxon>
    </lineage>
</organism>
<dbReference type="Gene3D" id="3.10.450.50">
    <property type="match status" value="2"/>
</dbReference>
<dbReference type="EMBL" id="FZOF01000055">
    <property type="protein sequence ID" value="SNT59431.1"/>
    <property type="molecule type" value="Genomic_DNA"/>
</dbReference>
<dbReference type="AlphaFoldDB" id="A0A239NX08"/>
<dbReference type="SUPFAM" id="SSF54427">
    <property type="entry name" value="NTF2-like"/>
    <property type="match status" value="2"/>
</dbReference>
<gene>
    <name evidence="1" type="ORF">SAMN05216252_15521</name>
</gene>
<dbReference type="InterPro" id="IPR032710">
    <property type="entry name" value="NTF2-like_dom_sf"/>
</dbReference>
<dbReference type="RefSeq" id="WP_089229348.1">
    <property type="nucleotide sequence ID" value="NZ_FZOF01000055.1"/>
</dbReference>
<evidence type="ECO:0000313" key="2">
    <source>
        <dbReference type="Proteomes" id="UP000198280"/>
    </source>
</evidence>
<sequence length="294" mass="31973">MSTSRTARIMGRDVDVSKATPDVVQFLASYFEAKSGDDVDALMAHFLPESITYVDATVGWAFRDWQTLHDKFAELLEAWPAEAVAYPTRIIGDFDSAVVFFTDSPEMFGHELRAAGTVDFRDGRIVRWVDTWDGRSLTVEATESMRVPEDVYPGEFAENEVGENASPVLRQAAGAFAAALAAGDALAASSLLHQDVVFEDTSLHTLLEGRIQTHAFLDHNLSRLAYGPESALRHVVGSAEGGAYEWSSGGRVPAGVTALELDEDGAITRVTVKWDTSLTPKATLHEAKGSTIRH</sequence>
<protein>
    <recommendedName>
        <fullName evidence="3">SnoaL-like domain-containing protein</fullName>
    </recommendedName>
</protein>
<dbReference type="Proteomes" id="UP000198280">
    <property type="component" value="Unassembled WGS sequence"/>
</dbReference>
<name>A0A239NX08_9ACTN</name>
<accession>A0A239NX08</accession>
<evidence type="ECO:0000313" key="1">
    <source>
        <dbReference type="EMBL" id="SNT59431.1"/>
    </source>
</evidence>
<proteinExistence type="predicted"/>
<keyword evidence="2" id="KW-1185">Reference proteome</keyword>
<dbReference type="OrthoDB" id="9124628at2"/>
<evidence type="ECO:0008006" key="3">
    <source>
        <dbReference type="Google" id="ProtNLM"/>
    </source>
</evidence>
<reference evidence="1 2" key="1">
    <citation type="submission" date="2017-06" db="EMBL/GenBank/DDBJ databases">
        <authorList>
            <person name="Kim H.J."/>
            <person name="Triplett B.A."/>
        </authorList>
    </citation>
    <scope>NUCLEOTIDE SEQUENCE [LARGE SCALE GENOMIC DNA]</scope>
    <source>
        <strain evidence="1 2">CGMCC 4.1858</strain>
    </source>
</reference>